<dbReference type="KEGG" id="mgot:MgSA37_01347"/>
<reference evidence="1 2" key="1">
    <citation type="submission" date="2015-12" db="EMBL/GenBank/DDBJ databases">
        <title>Genome sequence of Mucilaginibacter gotjawali.</title>
        <authorList>
            <person name="Lee J.S."/>
            <person name="Lee K.C."/>
            <person name="Kim K.K."/>
            <person name="Lee B.W."/>
        </authorList>
    </citation>
    <scope>NUCLEOTIDE SEQUENCE [LARGE SCALE GENOMIC DNA]</scope>
    <source>
        <strain evidence="1 2">SA3-7</strain>
    </source>
</reference>
<proteinExistence type="predicted"/>
<dbReference type="GO" id="GO:0016853">
    <property type="term" value="F:isomerase activity"/>
    <property type="evidence" value="ECO:0007669"/>
    <property type="project" value="UniProtKB-KW"/>
</dbReference>
<dbReference type="PROSITE" id="PS51257">
    <property type="entry name" value="PROKAR_LIPOPROTEIN"/>
    <property type="match status" value="1"/>
</dbReference>
<protein>
    <submittedName>
        <fullName evidence="1">Inosose dehydratase</fullName>
        <ecNumber evidence="1">4.2.1.44</ecNumber>
    </submittedName>
</protein>
<accession>A0A110B276</accession>
<sequence length="284" mass="31290">MNKLYASFFLLFIFLGSACFAQNGSPLFTNAIGVQAYTYRNSWAGGIAKVLDSVKALGITEMEGPNPKGIGPEEFKKLLHERGILMPSIGADYGLISKDPYQVVTLAKTFGAAFVMVAWIPHGNTFTIEDAKKAVDEFNREGKILKDNGITLCYHDHGYEFGPYGDGTLLDYIIQNTNPDYVSFEMDIMWTFHGGGDPAKLLYKYPTRWKMLHLKDIRKGIANDLTGGTSTHNDVALGTGQLDIPGILRAAKAAGIQHYFIEDESPNHATQIPITIGYIKGLKE</sequence>
<dbReference type="Pfam" id="PF01261">
    <property type="entry name" value="AP_endonuc_2"/>
    <property type="match status" value="1"/>
</dbReference>
<dbReference type="Gene3D" id="3.20.20.150">
    <property type="entry name" value="Divalent-metal-dependent TIM barrel enzymes"/>
    <property type="match status" value="1"/>
</dbReference>
<evidence type="ECO:0000313" key="2">
    <source>
        <dbReference type="Proteomes" id="UP000218263"/>
    </source>
</evidence>
<dbReference type="RefSeq" id="WP_096350568.1">
    <property type="nucleotide sequence ID" value="NZ_AP017313.1"/>
</dbReference>
<dbReference type="PANTHER" id="PTHR12110:SF41">
    <property type="entry name" value="INOSOSE DEHYDRATASE"/>
    <property type="match status" value="1"/>
</dbReference>
<gene>
    <name evidence="1" type="primary">iolE_1</name>
    <name evidence="1" type="ORF">MgSA37_01347</name>
</gene>
<dbReference type="OrthoDB" id="9798407at2"/>
<dbReference type="InterPro" id="IPR036237">
    <property type="entry name" value="Xyl_isomerase-like_sf"/>
</dbReference>
<keyword evidence="2" id="KW-1185">Reference proteome</keyword>
<organism evidence="1 2">
    <name type="scientific">Mucilaginibacter gotjawali</name>
    <dbReference type="NCBI Taxonomy" id="1550579"/>
    <lineage>
        <taxon>Bacteria</taxon>
        <taxon>Pseudomonadati</taxon>
        <taxon>Bacteroidota</taxon>
        <taxon>Sphingobacteriia</taxon>
        <taxon>Sphingobacteriales</taxon>
        <taxon>Sphingobacteriaceae</taxon>
        <taxon>Mucilaginibacter</taxon>
    </lineage>
</organism>
<name>A0A110B276_9SPHI</name>
<keyword evidence="1" id="KW-0456">Lyase</keyword>
<dbReference type="InterPro" id="IPR050312">
    <property type="entry name" value="IolE/XylAMocC-like"/>
</dbReference>
<dbReference type="InterPro" id="IPR013022">
    <property type="entry name" value="Xyl_isomerase-like_TIM-brl"/>
</dbReference>
<dbReference type="EMBL" id="AP017313">
    <property type="protein sequence ID" value="BAU53180.1"/>
    <property type="molecule type" value="Genomic_DNA"/>
</dbReference>
<dbReference type="AlphaFoldDB" id="A0A110B276"/>
<dbReference type="PANTHER" id="PTHR12110">
    <property type="entry name" value="HYDROXYPYRUVATE ISOMERASE"/>
    <property type="match status" value="1"/>
</dbReference>
<dbReference type="SUPFAM" id="SSF51658">
    <property type="entry name" value="Xylose isomerase-like"/>
    <property type="match status" value="1"/>
</dbReference>
<dbReference type="EC" id="4.2.1.44" evidence="1"/>
<dbReference type="Proteomes" id="UP000218263">
    <property type="component" value="Chromosome"/>
</dbReference>
<evidence type="ECO:0000313" key="1">
    <source>
        <dbReference type="EMBL" id="BAU53180.1"/>
    </source>
</evidence>
<dbReference type="GO" id="GO:0050114">
    <property type="term" value="F:myo-inosose-2 dehydratase activity"/>
    <property type="evidence" value="ECO:0007669"/>
    <property type="project" value="UniProtKB-EC"/>
</dbReference>